<protein>
    <submittedName>
        <fullName evidence="2">Protein kinase domain-containing protein</fullName>
    </submittedName>
</protein>
<organism evidence="1 2">
    <name type="scientific">Rhabditophanes sp. KR3021</name>
    <dbReference type="NCBI Taxonomy" id="114890"/>
    <lineage>
        <taxon>Eukaryota</taxon>
        <taxon>Metazoa</taxon>
        <taxon>Ecdysozoa</taxon>
        <taxon>Nematoda</taxon>
        <taxon>Chromadorea</taxon>
        <taxon>Rhabditida</taxon>
        <taxon>Tylenchina</taxon>
        <taxon>Panagrolaimomorpha</taxon>
        <taxon>Strongyloidoidea</taxon>
        <taxon>Alloionematidae</taxon>
        <taxon>Rhabditophanes</taxon>
    </lineage>
</organism>
<name>A0AC35TX26_9BILA</name>
<reference evidence="2" key="1">
    <citation type="submission" date="2016-11" db="UniProtKB">
        <authorList>
            <consortium name="WormBaseParasite"/>
        </authorList>
    </citation>
    <scope>IDENTIFICATION</scope>
    <source>
        <strain evidence="2">KR3021</strain>
    </source>
</reference>
<accession>A0AC35TX26</accession>
<dbReference type="WBParaSite" id="RSKR_0000514800.1">
    <property type="protein sequence ID" value="RSKR_0000514800.1"/>
    <property type="gene ID" value="RSKR_0000514800"/>
</dbReference>
<proteinExistence type="predicted"/>
<evidence type="ECO:0000313" key="2">
    <source>
        <dbReference type="WBParaSite" id="RSKR_0000514800.1"/>
    </source>
</evidence>
<sequence>MAPIGEVLSKSVKRRECVERSPPVPLITATGGVHESNMFLGRDPTKWYVGEDEPCLKKAAKDCDLGEERCGVKKYIGGDQVKAFLAARSGIVTYLCIGAFGEVKLVREINEGYHAAMKVMTLKGTTEEDLKNVTRESTILKRLRNHPNICQILGSRTDTESQEYQIFIDYYDGGELYDRIEPDIGMPIGDAQRYFQQIIAGVKYMHSVGICHRDIKSENIIFGEDGNLRICDFGLATMFRFNGEERILETSCGSLPYIAPELYSKKYRAQPNDIWACGIILVCMLTGCLPWEEANDSDRDYREWVKDGNTAELAPFNRVELEAFQLLSIILCPDPTKRATIERIENHSWFKSDLSGVTFLMNREKRALGQVNISKKCSKAHLSKVSIEVRDSNEEMETNEPLENESAGRSNFVANSQPTPRGRHSSIQSGSQAVTSTKAPYSFTQPVQNGCELLDYSQISTQQMYVIDPLEKLVQRMTRIKFKMTICQVRKHLELTFNQLKYETKTNAKLMIIVKCSEKPGECSFIVNMMEIPNSPHGEPAVLADFRRSRGDGMVFKRHFLLVKEAVFELLSLDKLLLQ</sequence>
<evidence type="ECO:0000313" key="1">
    <source>
        <dbReference type="Proteomes" id="UP000095286"/>
    </source>
</evidence>
<dbReference type="Proteomes" id="UP000095286">
    <property type="component" value="Unplaced"/>
</dbReference>